<dbReference type="EMBL" id="HBUF01474552">
    <property type="protein sequence ID" value="CAG6744755.1"/>
    <property type="molecule type" value="Transcribed_RNA"/>
</dbReference>
<evidence type="ECO:0000313" key="1">
    <source>
        <dbReference type="EMBL" id="CAG6744755.1"/>
    </source>
</evidence>
<reference evidence="1" key="1">
    <citation type="submission" date="2021-05" db="EMBL/GenBank/DDBJ databases">
        <authorList>
            <person name="Alioto T."/>
            <person name="Alioto T."/>
            <person name="Gomez Garrido J."/>
        </authorList>
    </citation>
    <scope>NUCLEOTIDE SEQUENCE</scope>
</reference>
<protein>
    <submittedName>
        <fullName evidence="1">Uncharacterized protein</fullName>
    </submittedName>
</protein>
<sequence length="108" mass="12639">MSLRRFPCRENLQLVLEILHKAQLYISYRISTYTCNTSSLFILSTSLSPSPQGLFIKLPSSYCRVGYQRRLKILHKISFAFNYFLHDRAISHRESPVELGMSTRRELP</sequence>
<dbReference type="AlphaFoldDB" id="A0A8D8ZC20"/>
<name>A0A8D8ZC20_9HEMI</name>
<organism evidence="1">
    <name type="scientific">Cacopsylla melanoneura</name>
    <dbReference type="NCBI Taxonomy" id="428564"/>
    <lineage>
        <taxon>Eukaryota</taxon>
        <taxon>Metazoa</taxon>
        <taxon>Ecdysozoa</taxon>
        <taxon>Arthropoda</taxon>
        <taxon>Hexapoda</taxon>
        <taxon>Insecta</taxon>
        <taxon>Pterygota</taxon>
        <taxon>Neoptera</taxon>
        <taxon>Paraneoptera</taxon>
        <taxon>Hemiptera</taxon>
        <taxon>Sternorrhyncha</taxon>
        <taxon>Psylloidea</taxon>
        <taxon>Psyllidae</taxon>
        <taxon>Psyllinae</taxon>
        <taxon>Cacopsylla</taxon>
    </lineage>
</organism>
<proteinExistence type="predicted"/>
<accession>A0A8D8ZC20</accession>